<feature type="region of interest" description="Disordered" evidence="1">
    <location>
        <begin position="456"/>
        <end position="500"/>
    </location>
</feature>
<feature type="transmembrane region" description="Helical" evidence="2">
    <location>
        <begin position="396"/>
        <end position="416"/>
    </location>
</feature>
<reference evidence="5" key="1">
    <citation type="submission" date="2016-10" db="EMBL/GenBank/DDBJ databases">
        <authorList>
            <person name="Varghese N."/>
        </authorList>
    </citation>
    <scope>NUCLEOTIDE SEQUENCE [LARGE SCALE GENOMIC DNA]</scope>
    <source>
        <strain evidence="5">92MFCol6.1</strain>
    </source>
</reference>
<feature type="transmembrane region" description="Helical" evidence="2">
    <location>
        <begin position="428"/>
        <end position="450"/>
    </location>
</feature>
<proteinExistence type="predicted"/>
<dbReference type="EMBL" id="FWEU01000003">
    <property type="protein sequence ID" value="SLM24640.1"/>
    <property type="molecule type" value="Genomic_DNA"/>
</dbReference>
<evidence type="ECO:0000256" key="2">
    <source>
        <dbReference type="SAM" id="Phobius"/>
    </source>
</evidence>
<feature type="transmembrane region" description="Helical" evidence="2">
    <location>
        <begin position="361"/>
        <end position="384"/>
    </location>
</feature>
<sequence>MPFRSMCTTVIAEQRVGPTSCSARAERGSPMRRVRQWRNAGHWAWLALLLCLLPLLALAAAPVPALNDPVVDTANALSVSTRAALREQALQLQARKGAQLQVLVVPSVGEEGIEAYAQRVFDQWQLGRAGVDDGVLLLVAVQDRRVRIQTGYGLEGTIPDAYAARIIDKAIVPRLREGDLDQGVLDGTHVLVALVDGEQLPPWEDTPARNVLPADWRTGDSVVALTLLAGFLAGLWRSPPRLLATRTEADFIGNRRERRRKALAANAAMPRSTWPTLPAWGRPLLVTAVIAAGGLSASLLLPRHVLPALVFVLLPAVPVATLLGWCWRRSGGVRIVLYGMLAVSTGFFAVMLVRGQLPPSLALHALLNLAVGIAAMLVFFLVQAGRARWRKNRNSFAIRLVVLVLLTGGYALGALLAIDRAGDENARVLATIVSSMGTLFLYFIWVFTLLPGEKARGGRGASRGYRSSSSTSSSSSSSSSSSDWSGGGGRSGGGGASGSW</sequence>
<keyword evidence="2" id="KW-1133">Transmembrane helix</keyword>
<evidence type="ECO:0000313" key="4">
    <source>
        <dbReference type="EMBL" id="SLM24640.1"/>
    </source>
</evidence>
<feature type="transmembrane region" description="Helical" evidence="2">
    <location>
        <begin position="305"/>
        <end position="323"/>
    </location>
</feature>
<keyword evidence="2" id="KW-0812">Transmembrane</keyword>
<dbReference type="InterPro" id="IPR007621">
    <property type="entry name" value="TPM_dom"/>
</dbReference>
<feature type="compositionally biased region" description="Gly residues" evidence="1">
    <location>
        <begin position="485"/>
        <end position="500"/>
    </location>
</feature>
<feature type="compositionally biased region" description="Low complexity" evidence="1">
    <location>
        <begin position="462"/>
        <end position="484"/>
    </location>
</feature>
<dbReference type="AlphaFoldDB" id="A0A1W1GZ63"/>
<protein>
    <recommendedName>
        <fullName evidence="3">TPM domain-containing protein</fullName>
    </recommendedName>
</protein>
<dbReference type="Gene3D" id="3.10.310.50">
    <property type="match status" value="1"/>
</dbReference>
<evidence type="ECO:0000256" key="1">
    <source>
        <dbReference type="SAM" id="MobiDB-lite"/>
    </source>
</evidence>
<gene>
    <name evidence="4" type="ORF">SAMN04488690_2364</name>
</gene>
<dbReference type="Pfam" id="PF04536">
    <property type="entry name" value="TPM_phosphatase"/>
    <property type="match status" value="1"/>
</dbReference>
<accession>A0A1W1GZ63</accession>
<evidence type="ECO:0000259" key="3">
    <source>
        <dbReference type="Pfam" id="PF04536"/>
    </source>
</evidence>
<evidence type="ECO:0000313" key="5">
    <source>
        <dbReference type="Proteomes" id="UP000191133"/>
    </source>
</evidence>
<feature type="transmembrane region" description="Helical" evidence="2">
    <location>
        <begin position="40"/>
        <end position="61"/>
    </location>
</feature>
<organism evidence="4 5">
    <name type="scientific">Stenotrophomonas indicatrix</name>
    <dbReference type="NCBI Taxonomy" id="2045451"/>
    <lineage>
        <taxon>Bacteria</taxon>
        <taxon>Pseudomonadati</taxon>
        <taxon>Pseudomonadota</taxon>
        <taxon>Gammaproteobacteria</taxon>
        <taxon>Lysobacterales</taxon>
        <taxon>Lysobacteraceae</taxon>
        <taxon>Stenotrophomonas</taxon>
    </lineage>
</organism>
<feature type="transmembrane region" description="Helical" evidence="2">
    <location>
        <begin position="335"/>
        <end position="355"/>
    </location>
</feature>
<keyword evidence="2" id="KW-0472">Membrane</keyword>
<name>A0A1W1GZ63_9GAMM</name>
<dbReference type="PANTHER" id="PTHR30373:SF2">
    <property type="entry name" value="UPF0603 PROTEIN YGCG"/>
    <property type="match status" value="1"/>
</dbReference>
<dbReference type="PANTHER" id="PTHR30373">
    <property type="entry name" value="UPF0603 PROTEIN YGCG"/>
    <property type="match status" value="1"/>
</dbReference>
<dbReference type="Proteomes" id="UP000191133">
    <property type="component" value="Unassembled WGS sequence"/>
</dbReference>
<feature type="domain" description="TPM" evidence="3">
    <location>
        <begin position="70"/>
        <end position="192"/>
    </location>
</feature>